<feature type="region of interest" description="Disordered" evidence="1">
    <location>
        <begin position="235"/>
        <end position="259"/>
    </location>
</feature>
<feature type="compositionally biased region" description="Basic and acidic residues" evidence="1">
    <location>
        <begin position="97"/>
        <end position="106"/>
    </location>
</feature>
<evidence type="ECO:0000313" key="2">
    <source>
        <dbReference type="EMBL" id="EMP39714.1"/>
    </source>
</evidence>
<protein>
    <submittedName>
        <fullName evidence="2">Uncharacterized protein</fullName>
    </submittedName>
</protein>
<evidence type="ECO:0000313" key="3">
    <source>
        <dbReference type="Proteomes" id="UP000031443"/>
    </source>
</evidence>
<sequence>MFDPKGHQGVAKLTGPPVGHKALPPGPSPLPQKALHGPEDAVEAPPALECELHLALGATGVQQEMAQLFPQRRGGRGSQPAASSGAAPNRPSWPAETGKHGVEPRHNCAGQPVPIRGTGGGGGGNSAAPMMLGRGDTKTAPWELSIDRGNKITSGAAVTWEVAPLALPICPAVDGTSPEAAEPLEADAERSGPEPVGMPSTTQTEWLASPPEGGPTEVSVVPDAVAAGDVFLTAPVPDVSEGTSPTPVPLSHTPGREEPHPDSLAAGTMNPSVSLLLFLLLLPAPLLPRSQYWPLSLISPLLLSLSLAPTPLPPLILFPSQ</sequence>
<dbReference type="AlphaFoldDB" id="M7BR63"/>
<evidence type="ECO:0000256" key="1">
    <source>
        <dbReference type="SAM" id="MobiDB-lite"/>
    </source>
</evidence>
<feature type="region of interest" description="Disordered" evidence="1">
    <location>
        <begin position="176"/>
        <end position="219"/>
    </location>
</feature>
<keyword evidence="3" id="KW-1185">Reference proteome</keyword>
<dbReference type="Proteomes" id="UP000031443">
    <property type="component" value="Unassembled WGS sequence"/>
</dbReference>
<feature type="region of interest" description="Disordered" evidence="1">
    <location>
        <begin position="1"/>
        <end position="43"/>
    </location>
</feature>
<accession>M7BR63</accession>
<proteinExistence type="predicted"/>
<name>M7BR63_CHEMY</name>
<dbReference type="EMBL" id="KB515918">
    <property type="protein sequence ID" value="EMP39714.1"/>
    <property type="molecule type" value="Genomic_DNA"/>
</dbReference>
<feature type="compositionally biased region" description="Low complexity" evidence="1">
    <location>
        <begin position="78"/>
        <end position="88"/>
    </location>
</feature>
<gene>
    <name evidence="2" type="ORF">UY3_03098</name>
</gene>
<organism evidence="2 3">
    <name type="scientific">Chelonia mydas</name>
    <name type="common">Green sea-turtle</name>
    <name type="synonym">Chelonia agassizi</name>
    <dbReference type="NCBI Taxonomy" id="8469"/>
    <lineage>
        <taxon>Eukaryota</taxon>
        <taxon>Metazoa</taxon>
        <taxon>Chordata</taxon>
        <taxon>Craniata</taxon>
        <taxon>Vertebrata</taxon>
        <taxon>Euteleostomi</taxon>
        <taxon>Archelosauria</taxon>
        <taxon>Testudinata</taxon>
        <taxon>Testudines</taxon>
        <taxon>Cryptodira</taxon>
        <taxon>Durocryptodira</taxon>
        <taxon>Americhelydia</taxon>
        <taxon>Chelonioidea</taxon>
        <taxon>Cheloniidae</taxon>
        <taxon>Chelonia</taxon>
    </lineage>
</organism>
<reference evidence="3" key="1">
    <citation type="journal article" date="2013" name="Nat. Genet.">
        <title>The draft genomes of soft-shell turtle and green sea turtle yield insights into the development and evolution of the turtle-specific body plan.</title>
        <authorList>
            <person name="Wang Z."/>
            <person name="Pascual-Anaya J."/>
            <person name="Zadissa A."/>
            <person name="Li W."/>
            <person name="Niimura Y."/>
            <person name="Huang Z."/>
            <person name="Li C."/>
            <person name="White S."/>
            <person name="Xiong Z."/>
            <person name="Fang D."/>
            <person name="Wang B."/>
            <person name="Ming Y."/>
            <person name="Chen Y."/>
            <person name="Zheng Y."/>
            <person name="Kuraku S."/>
            <person name="Pignatelli M."/>
            <person name="Herrero J."/>
            <person name="Beal K."/>
            <person name="Nozawa M."/>
            <person name="Li Q."/>
            <person name="Wang J."/>
            <person name="Zhang H."/>
            <person name="Yu L."/>
            <person name="Shigenobu S."/>
            <person name="Wang J."/>
            <person name="Liu J."/>
            <person name="Flicek P."/>
            <person name="Searle S."/>
            <person name="Wang J."/>
            <person name="Kuratani S."/>
            <person name="Yin Y."/>
            <person name="Aken B."/>
            <person name="Zhang G."/>
            <person name="Irie N."/>
        </authorList>
    </citation>
    <scope>NUCLEOTIDE SEQUENCE [LARGE SCALE GENOMIC DNA]</scope>
</reference>
<feature type="region of interest" description="Disordered" evidence="1">
    <location>
        <begin position="70"/>
        <end position="109"/>
    </location>
</feature>